<evidence type="ECO:0000256" key="1">
    <source>
        <dbReference type="ARBA" id="ARBA00004651"/>
    </source>
</evidence>
<feature type="transmembrane region" description="Helical" evidence="10">
    <location>
        <begin position="273"/>
        <end position="291"/>
    </location>
</feature>
<dbReference type="InterPro" id="IPR002656">
    <property type="entry name" value="Acyl_transf_3_dom"/>
</dbReference>
<feature type="transmembrane region" description="Helical" evidence="10">
    <location>
        <begin position="39"/>
        <end position="59"/>
    </location>
</feature>
<dbReference type="Proteomes" id="UP000243350">
    <property type="component" value="Unassembled WGS sequence"/>
</dbReference>
<dbReference type="GeneID" id="48886771"/>
<dbReference type="OrthoDB" id="65129at2"/>
<organism evidence="12 15">
    <name type="scientific">Staphylococcus devriesei</name>
    <dbReference type="NCBI Taxonomy" id="586733"/>
    <lineage>
        <taxon>Bacteria</taxon>
        <taxon>Bacillati</taxon>
        <taxon>Bacillota</taxon>
        <taxon>Bacilli</taxon>
        <taxon>Bacillales</taxon>
        <taxon>Staphylococcaceae</taxon>
        <taxon>Staphylococcus</taxon>
    </lineage>
</organism>
<comment type="subcellular location">
    <subcellularLocation>
        <location evidence="1">Cell membrane</location>
        <topology evidence="1">Multi-pass membrane protein</topology>
    </subcellularLocation>
</comment>
<name>A0A2K4DFP2_9STAP</name>
<comment type="caution">
    <text evidence="12">The sequence shown here is derived from an EMBL/GenBank/DDBJ whole genome shotgun (WGS) entry which is preliminary data.</text>
</comment>
<evidence type="ECO:0000256" key="2">
    <source>
        <dbReference type="ARBA" id="ARBA00007400"/>
    </source>
</evidence>
<dbReference type="EMBL" id="PYZH01000060">
    <property type="protein sequence ID" value="PTF13256.1"/>
    <property type="molecule type" value="Genomic_DNA"/>
</dbReference>
<keyword evidence="6 10" id="KW-0472">Membrane</keyword>
<gene>
    <name evidence="13" type="ORF">BUY47_08045</name>
    <name evidence="12" type="ORF">BUY48_08965</name>
</gene>
<evidence type="ECO:0000256" key="5">
    <source>
        <dbReference type="ARBA" id="ARBA00022989"/>
    </source>
</evidence>
<evidence type="ECO:0000313" key="15">
    <source>
        <dbReference type="Proteomes" id="UP000243350"/>
    </source>
</evidence>
<feature type="transmembrane region" description="Helical" evidence="10">
    <location>
        <begin position="215"/>
        <end position="237"/>
    </location>
</feature>
<feature type="transmembrane region" description="Helical" evidence="10">
    <location>
        <begin position="150"/>
        <end position="168"/>
    </location>
</feature>
<dbReference type="RefSeq" id="WP_103167593.1">
    <property type="nucleotide sequence ID" value="NZ_CP130489.1"/>
</dbReference>
<proteinExistence type="inferred from homology"/>
<reference evidence="14 15" key="1">
    <citation type="journal article" date="2016" name="Front. Microbiol.">
        <title>Comprehensive Phylogenetic Analysis of Bovine Non-aureus Staphylococci Species Based on Whole-Genome Sequencing.</title>
        <authorList>
            <person name="Naushad S."/>
            <person name="Barkema H.W."/>
            <person name="Luby C."/>
            <person name="Condas L.A."/>
            <person name="Nobrega D.B."/>
            <person name="Carson D.A."/>
            <person name="De Buck J."/>
        </authorList>
    </citation>
    <scope>NUCLEOTIDE SEQUENCE [LARGE SCALE GENOMIC DNA]</scope>
    <source>
        <strain evidence="13 14">SNUC 1409</strain>
        <strain evidence="12 15">SNUC 4143</strain>
    </source>
</reference>
<comment type="similarity">
    <text evidence="2">Belongs to the acyltransferase 3 family.</text>
</comment>
<keyword evidence="5 10" id="KW-1133">Transmembrane helix</keyword>
<feature type="transmembrane region" description="Helical" evidence="10">
    <location>
        <begin position="184"/>
        <end position="203"/>
    </location>
</feature>
<dbReference type="Proteomes" id="UP000242088">
    <property type="component" value="Unassembled WGS sequence"/>
</dbReference>
<dbReference type="PANTHER" id="PTHR40074">
    <property type="entry name" value="O-ACETYLTRANSFERASE WECH"/>
    <property type="match status" value="1"/>
</dbReference>
<dbReference type="GO" id="GO:0005886">
    <property type="term" value="C:plasma membrane"/>
    <property type="evidence" value="ECO:0007669"/>
    <property type="project" value="UniProtKB-SubCell"/>
</dbReference>
<dbReference type="PANTHER" id="PTHR40074:SF2">
    <property type="entry name" value="O-ACETYLTRANSFERASE WECH"/>
    <property type="match status" value="1"/>
</dbReference>
<reference evidence="13" key="3">
    <citation type="submission" date="2018-03" db="EMBL/GenBank/DDBJ databases">
        <authorList>
            <person name="Naushad S."/>
        </authorList>
    </citation>
    <scope>NUCLEOTIDE SEQUENCE</scope>
    <source>
        <strain evidence="13">SNUC 1409</strain>
    </source>
</reference>
<evidence type="ECO:0000256" key="4">
    <source>
        <dbReference type="ARBA" id="ARBA00022692"/>
    </source>
</evidence>
<keyword evidence="4 10" id="KW-0812">Transmembrane</keyword>
<feature type="transmembrane region" description="Helical" evidence="10">
    <location>
        <begin position="119"/>
        <end position="138"/>
    </location>
</feature>
<evidence type="ECO:0000313" key="13">
    <source>
        <dbReference type="EMBL" id="PTF13776.1"/>
    </source>
</evidence>
<evidence type="ECO:0000256" key="9">
    <source>
        <dbReference type="ARBA" id="ARBA00042839"/>
    </source>
</evidence>
<feature type="transmembrane region" description="Helical" evidence="10">
    <location>
        <begin position="249"/>
        <end position="266"/>
    </location>
</feature>
<accession>A0A2K4DFP2</accession>
<evidence type="ECO:0000256" key="8">
    <source>
        <dbReference type="ARBA" id="ARBA00042402"/>
    </source>
</evidence>
<feature type="transmembrane region" description="Helical" evidence="10">
    <location>
        <begin position="80"/>
        <end position="99"/>
    </location>
</feature>
<reference evidence="12" key="2">
    <citation type="submission" date="2018-03" db="EMBL/GenBank/DDBJ databases">
        <authorList>
            <person name="Keele B.F."/>
        </authorList>
    </citation>
    <scope>NUCLEOTIDE SEQUENCE</scope>
    <source>
        <strain evidence="12">SNUC 4143</strain>
    </source>
</reference>
<evidence type="ECO:0000259" key="11">
    <source>
        <dbReference type="Pfam" id="PF01757"/>
    </source>
</evidence>
<keyword evidence="3" id="KW-1003">Cell membrane</keyword>
<sequence>MRVYTSIIFWMRAIACLSVVMIHTITTTFYKYDMPNEGYLLRLVQLLILYATPMFVFISEFLLAKQYKTKVKEGFIKQKILTLGIPYIIINLGLAYVYGHPHNFKDYLESVEFMMFHGGTLTYFIIIIVQFYALHILFAKYLVRFNPFKIIIYSLIITTLFWGMRTFIDAPDSSLFHWLWEREGWMIFIGWLSYFFLGFYMGYHYEKLMANIQRYTLHILIGTFAVILITSINYLSGFLTLVDSKRVDTPIYVTMIILLFFLVSSYVKYVPRFFIFISNYSFSIYLIHYFFVHRLGALHDHPLLNIIFTFTLTVTFSVCIAYIFNLNKYGKYVVGGIGKVKYETFYQSYKNNLVD</sequence>
<keyword evidence="14" id="KW-1185">Reference proteome</keyword>
<protein>
    <recommendedName>
        <fullName evidence="7">Probable poly-beta-1,6-N-acetyl-D-glucosamine export protein</fullName>
    </recommendedName>
    <alternativeName>
        <fullName evidence="9">Biofilm polysaccharide intercellular adhesin export protein</fullName>
    </alternativeName>
    <alternativeName>
        <fullName evidence="8">Intercellular adhesion protein C</fullName>
    </alternativeName>
</protein>
<dbReference type="GO" id="GO:0009246">
    <property type="term" value="P:enterobacterial common antigen biosynthetic process"/>
    <property type="evidence" value="ECO:0007669"/>
    <property type="project" value="TreeGrafter"/>
</dbReference>
<evidence type="ECO:0000313" key="12">
    <source>
        <dbReference type="EMBL" id="PTF13256.1"/>
    </source>
</evidence>
<feature type="transmembrane region" description="Helical" evidence="10">
    <location>
        <begin position="303"/>
        <end position="324"/>
    </location>
</feature>
<evidence type="ECO:0000256" key="10">
    <source>
        <dbReference type="SAM" id="Phobius"/>
    </source>
</evidence>
<evidence type="ECO:0000256" key="6">
    <source>
        <dbReference type="ARBA" id="ARBA00023136"/>
    </source>
</evidence>
<dbReference type="GO" id="GO:0016413">
    <property type="term" value="F:O-acetyltransferase activity"/>
    <property type="evidence" value="ECO:0007669"/>
    <property type="project" value="TreeGrafter"/>
</dbReference>
<feature type="domain" description="Acyltransferase 3" evidence="11">
    <location>
        <begin position="10"/>
        <end position="321"/>
    </location>
</feature>
<evidence type="ECO:0000256" key="3">
    <source>
        <dbReference type="ARBA" id="ARBA00022475"/>
    </source>
</evidence>
<dbReference type="EMBL" id="PYZI01000008">
    <property type="protein sequence ID" value="PTF13776.1"/>
    <property type="molecule type" value="Genomic_DNA"/>
</dbReference>
<feature type="transmembrane region" description="Helical" evidence="10">
    <location>
        <begin position="7"/>
        <end position="27"/>
    </location>
</feature>
<dbReference type="AlphaFoldDB" id="A0A2K4DFP2"/>
<dbReference type="Pfam" id="PF01757">
    <property type="entry name" value="Acyl_transf_3"/>
    <property type="match status" value="1"/>
</dbReference>
<evidence type="ECO:0000313" key="14">
    <source>
        <dbReference type="Proteomes" id="UP000242088"/>
    </source>
</evidence>
<evidence type="ECO:0000256" key="7">
    <source>
        <dbReference type="ARBA" id="ARBA00041028"/>
    </source>
</evidence>